<dbReference type="OrthoDB" id="9932926at2759"/>
<dbReference type="InterPro" id="IPR006993">
    <property type="entry name" value="Glut_rich_SH3-bd"/>
</dbReference>
<evidence type="ECO:0000313" key="4">
    <source>
        <dbReference type="Proteomes" id="UP000054270"/>
    </source>
</evidence>
<dbReference type="InterPro" id="IPR036249">
    <property type="entry name" value="Thioredoxin-like_sf"/>
</dbReference>
<dbReference type="OMA" id="AYSPAQM"/>
<accession>A0A0D2LMP2</accession>
<feature type="compositionally biased region" description="Basic and acidic residues" evidence="2">
    <location>
        <begin position="240"/>
        <end position="270"/>
    </location>
</feature>
<reference evidence="4" key="1">
    <citation type="submission" date="2014-04" db="EMBL/GenBank/DDBJ databases">
        <title>Evolutionary Origins and Diversification of the Mycorrhizal Mutualists.</title>
        <authorList>
            <consortium name="DOE Joint Genome Institute"/>
            <consortium name="Mycorrhizal Genomics Consortium"/>
            <person name="Kohler A."/>
            <person name="Kuo A."/>
            <person name="Nagy L.G."/>
            <person name="Floudas D."/>
            <person name="Copeland A."/>
            <person name="Barry K.W."/>
            <person name="Cichocki N."/>
            <person name="Veneault-Fourrey C."/>
            <person name="LaButti K."/>
            <person name="Lindquist E.A."/>
            <person name="Lipzen A."/>
            <person name="Lundell T."/>
            <person name="Morin E."/>
            <person name="Murat C."/>
            <person name="Riley R."/>
            <person name="Ohm R."/>
            <person name="Sun H."/>
            <person name="Tunlid A."/>
            <person name="Henrissat B."/>
            <person name="Grigoriev I.V."/>
            <person name="Hibbett D.S."/>
            <person name="Martin F."/>
        </authorList>
    </citation>
    <scope>NUCLEOTIDE SEQUENCE [LARGE SCALE GENOMIC DNA]</scope>
    <source>
        <strain evidence="4">FD-334 SS-4</strain>
    </source>
</reference>
<organism evidence="3 4">
    <name type="scientific">Hypholoma sublateritium (strain FD-334 SS-4)</name>
    <dbReference type="NCBI Taxonomy" id="945553"/>
    <lineage>
        <taxon>Eukaryota</taxon>
        <taxon>Fungi</taxon>
        <taxon>Dikarya</taxon>
        <taxon>Basidiomycota</taxon>
        <taxon>Agaricomycotina</taxon>
        <taxon>Agaricomycetes</taxon>
        <taxon>Agaricomycetidae</taxon>
        <taxon>Agaricales</taxon>
        <taxon>Agaricineae</taxon>
        <taxon>Strophariaceae</taxon>
        <taxon>Hypholoma</taxon>
    </lineage>
</organism>
<dbReference type="AlphaFoldDB" id="A0A0D2LMP2"/>
<proteinExistence type="inferred from homology"/>
<keyword evidence="4" id="KW-1185">Reference proteome</keyword>
<protein>
    <recommendedName>
        <fullName evidence="5">SH3 domain-binding glutamic acid-rich protein</fullName>
    </recommendedName>
</protein>
<dbReference type="Pfam" id="PF04908">
    <property type="entry name" value="SH3BGR"/>
    <property type="match status" value="1"/>
</dbReference>
<evidence type="ECO:0000256" key="2">
    <source>
        <dbReference type="SAM" id="MobiDB-lite"/>
    </source>
</evidence>
<dbReference type="InterPro" id="IPR051033">
    <property type="entry name" value="SH3BGR"/>
</dbReference>
<evidence type="ECO:0000313" key="3">
    <source>
        <dbReference type="EMBL" id="KJA29302.1"/>
    </source>
</evidence>
<feature type="compositionally biased region" description="Basic and acidic residues" evidence="2">
    <location>
        <begin position="293"/>
        <end position="302"/>
    </location>
</feature>
<evidence type="ECO:0008006" key="5">
    <source>
        <dbReference type="Google" id="ProtNLM"/>
    </source>
</evidence>
<dbReference type="Gene3D" id="3.40.30.10">
    <property type="entry name" value="Glutaredoxin"/>
    <property type="match status" value="1"/>
</dbReference>
<evidence type="ECO:0000256" key="1">
    <source>
        <dbReference type="ARBA" id="ARBA00007764"/>
    </source>
</evidence>
<dbReference type="PANTHER" id="PTHR12232:SF0">
    <property type="entry name" value="THIOREDOXIN DOMAIN-CONTAINING PROTEIN"/>
    <property type="match status" value="1"/>
</dbReference>
<dbReference type="EMBL" id="KN817519">
    <property type="protein sequence ID" value="KJA29302.1"/>
    <property type="molecule type" value="Genomic_DNA"/>
</dbReference>
<name>A0A0D2LMP2_HYPSF</name>
<dbReference type="Proteomes" id="UP000054270">
    <property type="component" value="Unassembled WGS sequence"/>
</dbReference>
<feature type="region of interest" description="Disordered" evidence="2">
    <location>
        <begin position="195"/>
        <end position="302"/>
    </location>
</feature>
<dbReference type="STRING" id="945553.A0A0D2LMP2"/>
<dbReference type="SUPFAM" id="SSF52833">
    <property type="entry name" value="Thioredoxin-like"/>
    <property type="match status" value="1"/>
</dbReference>
<feature type="compositionally biased region" description="Basic and acidic residues" evidence="2">
    <location>
        <begin position="214"/>
        <end position="226"/>
    </location>
</feature>
<dbReference type="GO" id="GO:0005737">
    <property type="term" value="C:cytoplasm"/>
    <property type="evidence" value="ECO:0007669"/>
    <property type="project" value="TreeGrafter"/>
</dbReference>
<dbReference type="PANTHER" id="PTHR12232">
    <property type="entry name" value="SH3 DOMAIN-BINDING GLUTAMIC ACID-RICH-LIKE PROTEIN"/>
    <property type="match status" value="1"/>
</dbReference>
<sequence>MPSPPITLYMTTIASQPALRQRQEYIFRILHVKKIPFNTYDLASDEEAKRLWRRRAPADKQQLPGILVGGKFPGTFAEFEDAVEHDELDIFLRLNESWNPDIDEDRPPPPVKPVGIPGASTPLQMTPEHLRAKHFGNLTPAASPLRTKLVPVNKRTGELDMGDELGGFGLQGVKVTNDELADLIAQLGLEGDEAGDLMQGLSDPTAAPAKAPKAVKEEPKVDEPKAPIEQPKVVAEPEVLVEKPKSEEPKAVEEEPKEDVDKPKVADEAKVLSTEETAPADIPESSPSAEVVEEQHKEPISQ</sequence>
<gene>
    <name evidence="3" type="ORF">HYPSUDRAFT_32699</name>
</gene>
<comment type="similarity">
    <text evidence="1">Belongs to the SH3BGR family.</text>
</comment>